<keyword evidence="8" id="KW-1185">Reference proteome</keyword>
<evidence type="ECO:0000256" key="2">
    <source>
        <dbReference type="PROSITE-ProRule" id="PRU00192"/>
    </source>
</evidence>
<evidence type="ECO:0000313" key="7">
    <source>
        <dbReference type="EMBL" id="KXS16055.1"/>
    </source>
</evidence>
<keyword evidence="4" id="KW-1133">Transmembrane helix</keyword>
<feature type="region of interest" description="Disordered" evidence="3">
    <location>
        <begin position="419"/>
        <end position="448"/>
    </location>
</feature>
<keyword evidence="4" id="KW-0472">Membrane</keyword>
<evidence type="ECO:0000259" key="6">
    <source>
        <dbReference type="PROSITE" id="PS50002"/>
    </source>
</evidence>
<dbReference type="AlphaFoldDB" id="A0A139AI01"/>
<feature type="signal peptide" evidence="5">
    <location>
        <begin position="1"/>
        <end position="23"/>
    </location>
</feature>
<dbReference type="SMART" id="SM00326">
    <property type="entry name" value="SH3"/>
    <property type="match status" value="1"/>
</dbReference>
<feature type="compositionally biased region" description="Low complexity" evidence="3">
    <location>
        <begin position="347"/>
        <end position="384"/>
    </location>
</feature>
<dbReference type="OrthoDB" id="5595608at2759"/>
<organism evidence="7 8">
    <name type="scientific">Gonapodya prolifera (strain JEL478)</name>
    <name type="common">Monoblepharis prolifera</name>
    <dbReference type="NCBI Taxonomy" id="1344416"/>
    <lineage>
        <taxon>Eukaryota</taxon>
        <taxon>Fungi</taxon>
        <taxon>Fungi incertae sedis</taxon>
        <taxon>Chytridiomycota</taxon>
        <taxon>Chytridiomycota incertae sedis</taxon>
        <taxon>Monoblepharidomycetes</taxon>
        <taxon>Monoblepharidales</taxon>
        <taxon>Gonapodyaceae</taxon>
        <taxon>Gonapodya</taxon>
    </lineage>
</organism>
<dbReference type="EMBL" id="KQ965758">
    <property type="protein sequence ID" value="KXS16055.1"/>
    <property type="molecule type" value="Genomic_DNA"/>
</dbReference>
<evidence type="ECO:0000256" key="1">
    <source>
        <dbReference type="ARBA" id="ARBA00022443"/>
    </source>
</evidence>
<evidence type="ECO:0000313" key="8">
    <source>
        <dbReference type="Proteomes" id="UP000070544"/>
    </source>
</evidence>
<keyword evidence="1 2" id="KW-0728">SH3 domain</keyword>
<dbReference type="InterPro" id="IPR001452">
    <property type="entry name" value="SH3_domain"/>
</dbReference>
<accession>A0A139AI01</accession>
<sequence>MPRTALALALALLAALAAHPVQAAWRDWGILGGGKGGDTGVLLVYSGEGCIGSPDAFYLSHANSRPSSSSSPSSPSSFSTCVDSILHLECTSSHISYSSPSFAGSSPAAPVWGSKREGCVRGHASVSTVIEQVELRLKEESGPLVVQNGAPFLPASPLFSIRTTFSPPTSSLLPSFTSPASASGCARHALRDTEAWLAHGECAPLWTLPEARGLEVRYWVRNDCGEGWRWYKDPDCTEHVGGGSYLPFGGCFESVDGFTIDGCASSTAPLLNDPTAKDYQPPRAPKRIPPRDTAGHKDRLHRRQTTAVSSSATSSAAAPTSSAAPAQSSSAAAPSSSAAAASSSSAAASSSATSSSASSSTTASSSRTASASATATTATATVPADSGGTGLSTGAVIGIAVGGAAGAILVGGGLYAMTKPSRKYTPPKGLGTRPPGGGGSSQYELSGSQYGSSRLGGSTYGFASQDSLVDRNHSVRPTYAVPATAVMGQAGGGGGYSQGGYGQSGQLNQSQGYGQSGAMGQQYPATNPNAPYANMFSNGKVYAVMQAYAPTMPDELHVQPNDSVTIVEQYEDGWAYATNNTSGASGVVPMVTLLPPQGNSMAMGMSQGMGSVGSPQRSQSMSRRM</sequence>
<gene>
    <name evidence="7" type="ORF">M427DRAFT_134811</name>
</gene>
<protein>
    <recommendedName>
        <fullName evidence="6">SH3 domain-containing protein</fullName>
    </recommendedName>
</protein>
<feature type="region of interest" description="Disordered" evidence="3">
    <location>
        <begin position="347"/>
        <end position="387"/>
    </location>
</feature>
<dbReference type="Pfam" id="PF14604">
    <property type="entry name" value="SH3_9"/>
    <property type="match status" value="1"/>
</dbReference>
<dbReference type="InterPro" id="IPR036028">
    <property type="entry name" value="SH3-like_dom_sf"/>
</dbReference>
<dbReference type="PROSITE" id="PS50002">
    <property type="entry name" value="SH3"/>
    <property type="match status" value="1"/>
</dbReference>
<name>A0A139AI01_GONPJ</name>
<dbReference type="SUPFAM" id="SSF50044">
    <property type="entry name" value="SH3-domain"/>
    <property type="match status" value="1"/>
</dbReference>
<feature type="domain" description="SH3" evidence="6">
    <location>
        <begin position="537"/>
        <end position="598"/>
    </location>
</feature>
<feature type="compositionally biased region" description="Low complexity" evidence="3">
    <location>
        <begin position="305"/>
        <end position="329"/>
    </location>
</feature>
<keyword evidence="5" id="KW-0732">Signal</keyword>
<feature type="chain" id="PRO_5007296211" description="SH3 domain-containing protein" evidence="5">
    <location>
        <begin position="24"/>
        <end position="625"/>
    </location>
</feature>
<keyword evidence="4" id="KW-0812">Transmembrane</keyword>
<evidence type="ECO:0000256" key="5">
    <source>
        <dbReference type="SAM" id="SignalP"/>
    </source>
</evidence>
<reference evidence="7 8" key="1">
    <citation type="journal article" date="2015" name="Genome Biol. Evol.">
        <title>Phylogenomic analyses indicate that early fungi evolved digesting cell walls of algal ancestors of land plants.</title>
        <authorList>
            <person name="Chang Y."/>
            <person name="Wang S."/>
            <person name="Sekimoto S."/>
            <person name="Aerts A.L."/>
            <person name="Choi C."/>
            <person name="Clum A."/>
            <person name="LaButti K.M."/>
            <person name="Lindquist E.A."/>
            <person name="Yee Ngan C."/>
            <person name="Ohm R.A."/>
            <person name="Salamov A.A."/>
            <person name="Grigoriev I.V."/>
            <person name="Spatafora J.W."/>
            <person name="Berbee M.L."/>
        </authorList>
    </citation>
    <scope>NUCLEOTIDE SEQUENCE [LARGE SCALE GENOMIC DNA]</scope>
    <source>
        <strain evidence="7 8">JEL478</strain>
    </source>
</reference>
<feature type="transmembrane region" description="Helical" evidence="4">
    <location>
        <begin position="395"/>
        <end position="418"/>
    </location>
</feature>
<proteinExistence type="predicted"/>
<dbReference type="Proteomes" id="UP000070544">
    <property type="component" value="Unassembled WGS sequence"/>
</dbReference>
<feature type="region of interest" description="Disordered" evidence="3">
    <location>
        <begin position="270"/>
        <end position="329"/>
    </location>
</feature>
<evidence type="ECO:0000256" key="4">
    <source>
        <dbReference type="SAM" id="Phobius"/>
    </source>
</evidence>
<evidence type="ECO:0000256" key="3">
    <source>
        <dbReference type="SAM" id="MobiDB-lite"/>
    </source>
</evidence>
<dbReference type="Gene3D" id="2.30.30.40">
    <property type="entry name" value="SH3 Domains"/>
    <property type="match status" value="1"/>
</dbReference>